<dbReference type="GO" id="GO:0020037">
    <property type="term" value="F:heme binding"/>
    <property type="evidence" value="ECO:0007669"/>
    <property type="project" value="InterPro"/>
</dbReference>
<evidence type="ECO:0000256" key="12">
    <source>
        <dbReference type="PIRSR" id="PIRSR602401-1"/>
    </source>
</evidence>
<evidence type="ECO:0000256" key="7">
    <source>
        <dbReference type="ARBA" id="ARBA00022989"/>
    </source>
</evidence>
<evidence type="ECO:0000256" key="4">
    <source>
        <dbReference type="ARBA" id="ARBA00022617"/>
    </source>
</evidence>
<keyword evidence="8 13" id="KW-0560">Oxidoreductase</keyword>
<dbReference type="Proteomes" id="UP001163823">
    <property type="component" value="Chromosome 8"/>
</dbReference>
<comment type="caution">
    <text evidence="14">The sequence shown here is derived from an EMBL/GenBank/DDBJ whole genome shotgun (WGS) entry which is preliminary data.</text>
</comment>
<dbReference type="Gene3D" id="1.10.630.10">
    <property type="entry name" value="Cytochrome P450"/>
    <property type="match status" value="2"/>
</dbReference>
<dbReference type="PANTHER" id="PTHR47953">
    <property type="entry name" value="OS08G0105600 PROTEIN"/>
    <property type="match status" value="1"/>
</dbReference>
<evidence type="ECO:0000313" key="15">
    <source>
        <dbReference type="Proteomes" id="UP001163823"/>
    </source>
</evidence>
<dbReference type="PRINTS" id="PR00463">
    <property type="entry name" value="EP450I"/>
</dbReference>
<dbReference type="FunFam" id="1.10.630.10:FF:000146">
    <property type="entry name" value="Os06g0641800 protein"/>
    <property type="match status" value="1"/>
</dbReference>
<evidence type="ECO:0000256" key="10">
    <source>
        <dbReference type="ARBA" id="ARBA00023033"/>
    </source>
</evidence>
<gene>
    <name evidence="14" type="ORF">O6P43_021274</name>
</gene>
<dbReference type="PANTHER" id="PTHR47953:SF19">
    <property type="entry name" value="OS06G0641600 PROTEIN"/>
    <property type="match status" value="1"/>
</dbReference>
<dbReference type="GO" id="GO:0004497">
    <property type="term" value="F:monooxygenase activity"/>
    <property type="evidence" value="ECO:0007669"/>
    <property type="project" value="UniProtKB-KW"/>
</dbReference>
<dbReference type="EMBL" id="JARAOO010000008">
    <property type="protein sequence ID" value="KAJ7960893.1"/>
    <property type="molecule type" value="Genomic_DNA"/>
</dbReference>
<keyword evidence="9 12" id="KW-0408">Iron</keyword>
<dbReference type="PRINTS" id="PR00385">
    <property type="entry name" value="P450"/>
</dbReference>
<accession>A0AAD7LMS3</accession>
<keyword evidence="5" id="KW-0812">Transmembrane</keyword>
<evidence type="ECO:0000256" key="1">
    <source>
        <dbReference type="ARBA" id="ARBA00001971"/>
    </source>
</evidence>
<dbReference type="GO" id="GO:0016020">
    <property type="term" value="C:membrane"/>
    <property type="evidence" value="ECO:0007669"/>
    <property type="project" value="UniProtKB-SubCell"/>
</dbReference>
<dbReference type="InterPro" id="IPR052306">
    <property type="entry name" value="CYP450_71D"/>
</dbReference>
<comment type="subcellular location">
    <subcellularLocation>
        <location evidence="2">Membrane</location>
        <topology evidence="2">Single-pass membrane protein</topology>
    </subcellularLocation>
</comment>
<evidence type="ECO:0000256" key="5">
    <source>
        <dbReference type="ARBA" id="ARBA00022692"/>
    </source>
</evidence>
<reference evidence="14" key="1">
    <citation type="journal article" date="2023" name="Science">
        <title>Elucidation of the pathway for biosynthesis of saponin adjuvants from the soapbark tree.</title>
        <authorList>
            <person name="Reed J."/>
            <person name="Orme A."/>
            <person name="El-Demerdash A."/>
            <person name="Owen C."/>
            <person name="Martin L.B.B."/>
            <person name="Misra R.C."/>
            <person name="Kikuchi S."/>
            <person name="Rejzek M."/>
            <person name="Martin A.C."/>
            <person name="Harkess A."/>
            <person name="Leebens-Mack J."/>
            <person name="Louveau T."/>
            <person name="Stephenson M.J."/>
            <person name="Osbourn A."/>
        </authorList>
    </citation>
    <scope>NUCLEOTIDE SEQUENCE</scope>
    <source>
        <strain evidence="14">S10</strain>
    </source>
</reference>
<evidence type="ECO:0000256" key="11">
    <source>
        <dbReference type="ARBA" id="ARBA00023136"/>
    </source>
</evidence>
<dbReference type="AlphaFoldDB" id="A0AAD7LMS3"/>
<comment type="cofactor">
    <cofactor evidence="1 12">
        <name>heme</name>
        <dbReference type="ChEBI" id="CHEBI:30413"/>
    </cofactor>
</comment>
<keyword evidence="15" id="KW-1185">Reference proteome</keyword>
<dbReference type="GO" id="GO:0016705">
    <property type="term" value="F:oxidoreductase activity, acting on paired donors, with incorporation or reduction of molecular oxygen"/>
    <property type="evidence" value="ECO:0007669"/>
    <property type="project" value="InterPro"/>
</dbReference>
<sequence length="209" mass="23817">MHKEIDRILEIIIKENKESRLMNKSSPGEADENLLDVLLNIQAKNDLELPLTDNNIKAVVMDMFGGGSETSSTTMVWVMSELLKNPKVMEEVQAETKVIINGWAIGRDHNYWTEAEEFKPERFLDSPIDYKGTNFEYIPFGAGRRICPGMTFGMANTELPLAKLLYHFDWNLPNGMKPEELDMKECGGVTLNRKEDLCLIPTCYRPSLN</sequence>
<keyword evidence="7" id="KW-1133">Transmembrane helix</keyword>
<comment type="similarity">
    <text evidence="3 13">Belongs to the cytochrome P450 family.</text>
</comment>
<dbReference type="SUPFAM" id="SSF48264">
    <property type="entry name" value="Cytochrome P450"/>
    <property type="match status" value="1"/>
</dbReference>
<dbReference type="InterPro" id="IPR017972">
    <property type="entry name" value="Cyt_P450_CS"/>
</dbReference>
<evidence type="ECO:0000256" key="8">
    <source>
        <dbReference type="ARBA" id="ARBA00023002"/>
    </source>
</evidence>
<dbReference type="PROSITE" id="PS00086">
    <property type="entry name" value="CYTOCHROME_P450"/>
    <property type="match status" value="1"/>
</dbReference>
<keyword evidence="6 12" id="KW-0479">Metal-binding</keyword>
<protein>
    <submittedName>
        <fullName evidence="14">Cytochrome P450</fullName>
    </submittedName>
</protein>
<keyword evidence="4 12" id="KW-0349">Heme</keyword>
<evidence type="ECO:0000256" key="9">
    <source>
        <dbReference type="ARBA" id="ARBA00023004"/>
    </source>
</evidence>
<feature type="binding site" description="axial binding residue" evidence="12">
    <location>
        <position position="147"/>
    </location>
    <ligand>
        <name>heme</name>
        <dbReference type="ChEBI" id="CHEBI:30413"/>
    </ligand>
    <ligandPart>
        <name>Fe</name>
        <dbReference type="ChEBI" id="CHEBI:18248"/>
    </ligandPart>
</feature>
<evidence type="ECO:0000256" key="6">
    <source>
        <dbReference type="ARBA" id="ARBA00022723"/>
    </source>
</evidence>
<keyword evidence="11" id="KW-0472">Membrane</keyword>
<evidence type="ECO:0000256" key="13">
    <source>
        <dbReference type="RuleBase" id="RU000461"/>
    </source>
</evidence>
<dbReference type="InterPro" id="IPR001128">
    <property type="entry name" value="Cyt_P450"/>
</dbReference>
<dbReference type="GO" id="GO:0005506">
    <property type="term" value="F:iron ion binding"/>
    <property type="evidence" value="ECO:0007669"/>
    <property type="project" value="InterPro"/>
</dbReference>
<organism evidence="14 15">
    <name type="scientific">Quillaja saponaria</name>
    <name type="common">Soap bark tree</name>
    <dbReference type="NCBI Taxonomy" id="32244"/>
    <lineage>
        <taxon>Eukaryota</taxon>
        <taxon>Viridiplantae</taxon>
        <taxon>Streptophyta</taxon>
        <taxon>Embryophyta</taxon>
        <taxon>Tracheophyta</taxon>
        <taxon>Spermatophyta</taxon>
        <taxon>Magnoliopsida</taxon>
        <taxon>eudicotyledons</taxon>
        <taxon>Gunneridae</taxon>
        <taxon>Pentapetalae</taxon>
        <taxon>rosids</taxon>
        <taxon>fabids</taxon>
        <taxon>Fabales</taxon>
        <taxon>Quillajaceae</taxon>
        <taxon>Quillaja</taxon>
    </lineage>
</organism>
<evidence type="ECO:0000256" key="2">
    <source>
        <dbReference type="ARBA" id="ARBA00004167"/>
    </source>
</evidence>
<proteinExistence type="inferred from homology"/>
<evidence type="ECO:0000313" key="14">
    <source>
        <dbReference type="EMBL" id="KAJ7960893.1"/>
    </source>
</evidence>
<dbReference type="InterPro" id="IPR036396">
    <property type="entry name" value="Cyt_P450_sf"/>
</dbReference>
<dbReference type="Pfam" id="PF00067">
    <property type="entry name" value="p450"/>
    <property type="match status" value="1"/>
</dbReference>
<keyword evidence="10 13" id="KW-0503">Monooxygenase</keyword>
<evidence type="ECO:0000256" key="3">
    <source>
        <dbReference type="ARBA" id="ARBA00010617"/>
    </source>
</evidence>
<dbReference type="KEGG" id="qsa:O6P43_021274"/>
<name>A0AAD7LMS3_QUISA</name>
<dbReference type="InterPro" id="IPR002401">
    <property type="entry name" value="Cyt_P450_E_grp-I"/>
</dbReference>